<evidence type="ECO:0000256" key="1">
    <source>
        <dbReference type="SAM" id="SignalP"/>
    </source>
</evidence>
<dbReference type="Gene3D" id="1.50.10.20">
    <property type="match status" value="1"/>
</dbReference>
<dbReference type="EMBL" id="CP042912">
    <property type="protein sequence ID" value="QEG21353.1"/>
    <property type="molecule type" value="Genomic_DNA"/>
</dbReference>
<gene>
    <name evidence="2" type="ORF">MFFC18_12090</name>
</gene>
<evidence type="ECO:0000313" key="2">
    <source>
        <dbReference type="EMBL" id="QEG21353.1"/>
    </source>
</evidence>
<dbReference type="InterPro" id="IPR008930">
    <property type="entry name" value="Terpenoid_cyclase/PrenylTrfase"/>
</dbReference>
<dbReference type="KEGG" id="mff:MFFC18_12090"/>
<organism evidence="2 3">
    <name type="scientific">Mariniblastus fucicola</name>
    <dbReference type="NCBI Taxonomy" id="980251"/>
    <lineage>
        <taxon>Bacteria</taxon>
        <taxon>Pseudomonadati</taxon>
        <taxon>Planctomycetota</taxon>
        <taxon>Planctomycetia</taxon>
        <taxon>Pirellulales</taxon>
        <taxon>Pirellulaceae</taxon>
        <taxon>Mariniblastus</taxon>
    </lineage>
</organism>
<dbReference type="RefSeq" id="WP_148618667.1">
    <property type="nucleotide sequence ID" value="NZ_CP042912.1"/>
</dbReference>
<evidence type="ECO:0008006" key="4">
    <source>
        <dbReference type="Google" id="ProtNLM"/>
    </source>
</evidence>
<name>A0A5B9PEG7_9BACT</name>
<dbReference type="OrthoDB" id="265313at2"/>
<reference evidence="2 3" key="1">
    <citation type="submission" date="2019-08" db="EMBL/GenBank/DDBJ databases">
        <title>Deep-cultivation of Planctomycetes and their phenomic and genomic characterization uncovers novel biology.</title>
        <authorList>
            <person name="Wiegand S."/>
            <person name="Jogler M."/>
            <person name="Boedeker C."/>
            <person name="Pinto D."/>
            <person name="Vollmers J."/>
            <person name="Rivas-Marin E."/>
            <person name="Kohn T."/>
            <person name="Peeters S.H."/>
            <person name="Heuer A."/>
            <person name="Rast P."/>
            <person name="Oberbeckmann S."/>
            <person name="Bunk B."/>
            <person name="Jeske O."/>
            <person name="Meyerdierks A."/>
            <person name="Storesund J.E."/>
            <person name="Kallscheuer N."/>
            <person name="Luecker S."/>
            <person name="Lage O.M."/>
            <person name="Pohl T."/>
            <person name="Merkel B.J."/>
            <person name="Hornburger P."/>
            <person name="Mueller R.-W."/>
            <person name="Bruemmer F."/>
            <person name="Labrenz M."/>
            <person name="Spormann A.M."/>
            <person name="Op den Camp H."/>
            <person name="Overmann J."/>
            <person name="Amann R."/>
            <person name="Jetten M.S.M."/>
            <person name="Mascher T."/>
            <person name="Medema M.H."/>
            <person name="Devos D.P."/>
            <person name="Kaster A.-K."/>
            <person name="Ovreas L."/>
            <person name="Rohde M."/>
            <person name="Galperin M.Y."/>
            <person name="Jogler C."/>
        </authorList>
    </citation>
    <scope>NUCLEOTIDE SEQUENCE [LARGE SCALE GENOMIC DNA]</scope>
    <source>
        <strain evidence="2 3">FC18</strain>
    </source>
</reference>
<accession>A0A5B9PEG7</accession>
<dbReference type="AlphaFoldDB" id="A0A5B9PEG7"/>
<keyword evidence="1" id="KW-0732">Signal</keyword>
<dbReference type="STRING" id="980251.GCA_001642875_01731"/>
<proteinExistence type="predicted"/>
<dbReference type="SUPFAM" id="SSF48239">
    <property type="entry name" value="Terpenoid cyclases/Protein prenyltransferases"/>
    <property type="match status" value="1"/>
</dbReference>
<sequence precursor="true">MIKTIATVLGMFLLCMPTTVTAQNSTKKIRVVPNAISAKIGTAIEWQSDFEEARRISAETKKPIFWYVPRLANTFMDRKKEVDRYMRAGPFSDPSIIASVNENYVPLMAIPKKAEAEAYELQPFKFIEPGFLVVETDGSASTTLDRITTMNSKWLASFLKPTTRLPEAGEALKRARRLFAAGEYGKCRAINRMRHSEDDMVELQLIAAMATFRSNEHESALQQFAAIGEAFPNHPLGWKAAAEAQRIGPFVRGFEVFRELPDETYLNAGRKSKGSAAPANTFAEEQLWRRGIEFLLSMQNEEGAFNDSDYDFGGTDSLPNVHSAVTSIAAMALLEAHGRPELKDLQPRIENAIKSAAAYVSDESKLNLQDKDEIFWAYLYRLRLFNRLQSKWQTGAEGITESLKALASVQTAGGDFYHEYNNPFVTASALWAMKESESLGAQVDASCVEAAIAALTKCRFANGAWMYSSPRNGSAAGKEASERRTIGSAGRMPHCEGALVIWDRADHDGLVESLESAFEMHDDMDRARKYDDHTSSYNYGGFFYWYCMETRTDAILKVTDEATQKEMAIKQRDMVMAVPEIDGCFVDSHEIGRSYGTAMALLCLAGCEQVLEEGVIR</sequence>
<feature type="chain" id="PRO_5023067210" description="Squalene cyclase C-terminal domain-containing protein" evidence="1">
    <location>
        <begin position="23"/>
        <end position="617"/>
    </location>
</feature>
<feature type="signal peptide" evidence="1">
    <location>
        <begin position="1"/>
        <end position="22"/>
    </location>
</feature>
<keyword evidence="3" id="KW-1185">Reference proteome</keyword>
<dbReference type="Proteomes" id="UP000322214">
    <property type="component" value="Chromosome"/>
</dbReference>
<evidence type="ECO:0000313" key="3">
    <source>
        <dbReference type="Proteomes" id="UP000322214"/>
    </source>
</evidence>
<protein>
    <recommendedName>
        <fullName evidence="4">Squalene cyclase C-terminal domain-containing protein</fullName>
    </recommendedName>
</protein>